<dbReference type="InterPro" id="IPR022898">
    <property type="entry name" value="RNase_HII"/>
</dbReference>
<evidence type="ECO:0000256" key="10">
    <source>
        <dbReference type="ARBA" id="ARBA00022723"/>
    </source>
</evidence>
<evidence type="ECO:0000256" key="16">
    <source>
        <dbReference type="RuleBase" id="RU003515"/>
    </source>
</evidence>
<sequence>MTAGDAAEPRSSSGSGQDAGGRCPTGRPGTGRRPARKRKPLPPRTGVQPPRAIVRRSTESWALQSALERHGLGPVVGVDEAGRGACAGPLAVAACILRPGDAARFEGLTDSKLLSAEEREGFFTTIQRRAVDWRVVLVDPPEVDRRGVHIANIDGMRRAVARLDVRPGYVLTDGFPVTGFGVPSLAVPKGDLAAACVAAASILAKVTRDRLMTELHDRHPEYRFNLHKGYCTPTHTAALTEHGPCPEHRFSFVNVAAAARGRSLDGFPAGVRHNGTVTVDDVSAESGEADELVAPEDAFDGPEDMEEFEGGEVR</sequence>
<feature type="compositionally biased region" description="Acidic residues" evidence="17">
    <location>
        <begin position="287"/>
        <end position="314"/>
    </location>
</feature>
<dbReference type="GO" id="GO:0043137">
    <property type="term" value="P:DNA replication, removal of RNA primer"/>
    <property type="evidence" value="ECO:0007669"/>
    <property type="project" value="TreeGrafter"/>
</dbReference>
<dbReference type="NCBIfam" id="NF000595">
    <property type="entry name" value="PRK00015.1-3"/>
    <property type="match status" value="1"/>
</dbReference>
<dbReference type="CDD" id="cd07182">
    <property type="entry name" value="RNase_HII_bacteria_HII_like"/>
    <property type="match status" value="1"/>
</dbReference>
<proteinExistence type="inferred from homology"/>
<dbReference type="PANTHER" id="PTHR10954:SF18">
    <property type="entry name" value="RIBONUCLEASE HII"/>
    <property type="match status" value="1"/>
</dbReference>
<organism evidence="19 20">
    <name type="scientific">Actinomycetospora succinea</name>
    <dbReference type="NCBI Taxonomy" id="663603"/>
    <lineage>
        <taxon>Bacteria</taxon>
        <taxon>Bacillati</taxon>
        <taxon>Actinomycetota</taxon>
        <taxon>Actinomycetes</taxon>
        <taxon>Pseudonocardiales</taxon>
        <taxon>Pseudonocardiaceae</taxon>
        <taxon>Actinomycetospora</taxon>
    </lineage>
</organism>
<keyword evidence="11 14" id="KW-0255">Endonuclease</keyword>
<keyword evidence="12 14" id="KW-0378">Hydrolase</keyword>
<feature type="binding site" evidence="14 15">
    <location>
        <position position="80"/>
    </location>
    <ligand>
        <name>a divalent metal cation</name>
        <dbReference type="ChEBI" id="CHEBI:60240"/>
    </ligand>
</feature>
<evidence type="ECO:0000256" key="9">
    <source>
        <dbReference type="ARBA" id="ARBA00022722"/>
    </source>
</evidence>
<dbReference type="Pfam" id="PF01351">
    <property type="entry name" value="RNase_HII"/>
    <property type="match status" value="1"/>
</dbReference>
<evidence type="ECO:0000256" key="5">
    <source>
        <dbReference type="ARBA" id="ARBA00007383"/>
    </source>
</evidence>
<comment type="caution">
    <text evidence="19">The sequence shown here is derived from an EMBL/GenBank/DDBJ whole genome shotgun (WGS) entry which is preliminary data.</text>
</comment>
<comment type="function">
    <text evidence="3 14 16">Endonuclease that specifically degrades the RNA of RNA-DNA hybrids.</text>
</comment>
<dbReference type="InterPro" id="IPR024567">
    <property type="entry name" value="RNase_HII/HIII_dom"/>
</dbReference>
<feature type="domain" description="RNase H type-2" evidence="18">
    <location>
        <begin position="73"/>
        <end position="264"/>
    </location>
</feature>
<dbReference type="NCBIfam" id="NF000598">
    <property type="entry name" value="PRK00015.2-2"/>
    <property type="match status" value="1"/>
</dbReference>
<keyword evidence="13 14" id="KW-0464">Manganese</keyword>
<dbReference type="GO" id="GO:0030145">
    <property type="term" value="F:manganese ion binding"/>
    <property type="evidence" value="ECO:0007669"/>
    <property type="project" value="UniProtKB-UniRule"/>
</dbReference>
<dbReference type="GO" id="GO:0032299">
    <property type="term" value="C:ribonuclease H2 complex"/>
    <property type="evidence" value="ECO:0007669"/>
    <property type="project" value="TreeGrafter"/>
</dbReference>
<evidence type="ECO:0000256" key="15">
    <source>
        <dbReference type="PROSITE-ProRule" id="PRU01319"/>
    </source>
</evidence>
<dbReference type="Gene3D" id="3.30.420.10">
    <property type="entry name" value="Ribonuclease H-like superfamily/Ribonuclease H"/>
    <property type="match status" value="1"/>
</dbReference>
<evidence type="ECO:0000256" key="17">
    <source>
        <dbReference type="SAM" id="MobiDB-lite"/>
    </source>
</evidence>
<comment type="catalytic activity">
    <reaction evidence="1 14 15 16">
        <text>Endonucleolytic cleavage to 5'-phosphomonoester.</text>
        <dbReference type="EC" id="3.1.26.4"/>
    </reaction>
</comment>
<feature type="binding site" evidence="14 15">
    <location>
        <position position="79"/>
    </location>
    <ligand>
        <name>a divalent metal cation</name>
        <dbReference type="ChEBI" id="CHEBI:60240"/>
    </ligand>
</feature>
<feature type="region of interest" description="Disordered" evidence="17">
    <location>
        <begin position="1"/>
        <end position="54"/>
    </location>
</feature>
<comment type="similarity">
    <text evidence="5 14 16">Belongs to the RNase HII family.</text>
</comment>
<feature type="binding site" evidence="14 15">
    <location>
        <position position="173"/>
    </location>
    <ligand>
        <name>a divalent metal cation</name>
        <dbReference type="ChEBI" id="CHEBI:60240"/>
    </ligand>
</feature>
<reference evidence="19 20" key="1">
    <citation type="submission" date="2019-03" db="EMBL/GenBank/DDBJ databases">
        <title>Genomic Encyclopedia of Type Strains, Phase IV (KMG-IV): sequencing the most valuable type-strain genomes for metagenomic binning, comparative biology and taxonomic classification.</title>
        <authorList>
            <person name="Goeker M."/>
        </authorList>
    </citation>
    <scope>NUCLEOTIDE SEQUENCE [LARGE SCALE GENOMIC DNA]</scope>
    <source>
        <strain evidence="19 20">DSM 45775</strain>
    </source>
</reference>
<dbReference type="PANTHER" id="PTHR10954">
    <property type="entry name" value="RIBONUCLEASE H2 SUBUNIT A"/>
    <property type="match status" value="1"/>
</dbReference>
<gene>
    <name evidence="14" type="primary">rnhB</name>
    <name evidence="19" type="ORF">EV188_101828</name>
</gene>
<comment type="subcellular location">
    <subcellularLocation>
        <location evidence="4 14">Cytoplasm</location>
    </subcellularLocation>
</comment>
<dbReference type="EMBL" id="SNYO01000001">
    <property type="protein sequence ID" value="TDQ65576.1"/>
    <property type="molecule type" value="Genomic_DNA"/>
</dbReference>
<dbReference type="SUPFAM" id="SSF53098">
    <property type="entry name" value="Ribonuclease H-like"/>
    <property type="match status" value="1"/>
</dbReference>
<evidence type="ECO:0000256" key="12">
    <source>
        <dbReference type="ARBA" id="ARBA00022801"/>
    </source>
</evidence>
<feature type="region of interest" description="Disordered" evidence="17">
    <location>
        <begin position="283"/>
        <end position="314"/>
    </location>
</feature>
<dbReference type="EC" id="3.1.26.4" evidence="6 14"/>
<dbReference type="PROSITE" id="PS51975">
    <property type="entry name" value="RNASE_H_2"/>
    <property type="match status" value="1"/>
</dbReference>
<evidence type="ECO:0000256" key="3">
    <source>
        <dbReference type="ARBA" id="ARBA00004065"/>
    </source>
</evidence>
<comment type="cofactor">
    <cofactor evidence="2">
        <name>Mg(2+)</name>
        <dbReference type="ChEBI" id="CHEBI:18420"/>
    </cofactor>
</comment>
<dbReference type="InterPro" id="IPR036397">
    <property type="entry name" value="RNaseH_sf"/>
</dbReference>
<comment type="cofactor">
    <cofactor evidence="14 15">
        <name>Mn(2+)</name>
        <dbReference type="ChEBI" id="CHEBI:29035"/>
    </cofactor>
    <cofactor evidence="14 15">
        <name>Mg(2+)</name>
        <dbReference type="ChEBI" id="CHEBI:18420"/>
    </cofactor>
    <text evidence="14 15">Manganese or magnesium. Binds 1 divalent metal ion per monomer in the absence of substrate. May bind a second metal ion after substrate binding.</text>
</comment>
<name>A0A4R6VSG9_9PSEU</name>
<evidence type="ECO:0000313" key="20">
    <source>
        <dbReference type="Proteomes" id="UP000295705"/>
    </source>
</evidence>
<keyword evidence="10 14" id="KW-0479">Metal-binding</keyword>
<dbReference type="GO" id="GO:0003723">
    <property type="term" value="F:RNA binding"/>
    <property type="evidence" value="ECO:0007669"/>
    <property type="project" value="UniProtKB-UniRule"/>
</dbReference>
<dbReference type="InterPro" id="IPR001352">
    <property type="entry name" value="RNase_HII/HIII"/>
</dbReference>
<evidence type="ECO:0000256" key="13">
    <source>
        <dbReference type="ARBA" id="ARBA00023211"/>
    </source>
</evidence>
<evidence type="ECO:0000256" key="8">
    <source>
        <dbReference type="ARBA" id="ARBA00022490"/>
    </source>
</evidence>
<evidence type="ECO:0000256" key="7">
    <source>
        <dbReference type="ARBA" id="ARBA00019179"/>
    </source>
</evidence>
<evidence type="ECO:0000256" key="4">
    <source>
        <dbReference type="ARBA" id="ARBA00004496"/>
    </source>
</evidence>
<evidence type="ECO:0000256" key="1">
    <source>
        <dbReference type="ARBA" id="ARBA00000077"/>
    </source>
</evidence>
<keyword evidence="20" id="KW-1185">Reference proteome</keyword>
<dbReference type="Proteomes" id="UP000295705">
    <property type="component" value="Unassembled WGS sequence"/>
</dbReference>
<dbReference type="InterPro" id="IPR012337">
    <property type="entry name" value="RNaseH-like_sf"/>
</dbReference>
<evidence type="ECO:0000256" key="2">
    <source>
        <dbReference type="ARBA" id="ARBA00001946"/>
    </source>
</evidence>
<keyword evidence="9 14" id="KW-0540">Nuclease</keyword>
<dbReference type="GO" id="GO:0005737">
    <property type="term" value="C:cytoplasm"/>
    <property type="evidence" value="ECO:0007669"/>
    <property type="project" value="UniProtKB-SubCell"/>
</dbReference>
<evidence type="ECO:0000256" key="6">
    <source>
        <dbReference type="ARBA" id="ARBA00012180"/>
    </source>
</evidence>
<dbReference type="AlphaFoldDB" id="A0A4R6VSG9"/>
<keyword evidence="8 14" id="KW-0963">Cytoplasm</keyword>
<evidence type="ECO:0000259" key="18">
    <source>
        <dbReference type="PROSITE" id="PS51975"/>
    </source>
</evidence>
<evidence type="ECO:0000256" key="11">
    <source>
        <dbReference type="ARBA" id="ARBA00022759"/>
    </source>
</evidence>
<dbReference type="GO" id="GO:0004523">
    <property type="term" value="F:RNA-DNA hybrid ribonuclease activity"/>
    <property type="evidence" value="ECO:0007669"/>
    <property type="project" value="UniProtKB-UniRule"/>
</dbReference>
<dbReference type="GO" id="GO:0006298">
    <property type="term" value="P:mismatch repair"/>
    <property type="evidence" value="ECO:0007669"/>
    <property type="project" value="TreeGrafter"/>
</dbReference>
<protein>
    <recommendedName>
        <fullName evidence="7 14">Ribonuclease HII</fullName>
        <shortName evidence="14">RNase HII</shortName>
        <ecNumber evidence="6 14">3.1.26.4</ecNumber>
    </recommendedName>
</protein>
<evidence type="ECO:0000256" key="14">
    <source>
        <dbReference type="HAMAP-Rule" id="MF_00052"/>
    </source>
</evidence>
<dbReference type="HAMAP" id="MF_00052_B">
    <property type="entry name" value="RNase_HII_B"/>
    <property type="match status" value="1"/>
</dbReference>
<accession>A0A4R6VSG9</accession>
<evidence type="ECO:0000313" key="19">
    <source>
        <dbReference type="EMBL" id="TDQ65576.1"/>
    </source>
</evidence>